<evidence type="ECO:0000256" key="9">
    <source>
        <dbReference type="HAMAP-Rule" id="MF_00148"/>
    </source>
</evidence>
<name>A0A4U0FER8_9BACL</name>
<dbReference type="SUPFAM" id="SSF52141">
    <property type="entry name" value="Uracil-DNA glycosylase-like"/>
    <property type="match status" value="1"/>
</dbReference>
<dbReference type="AlphaFoldDB" id="A0A4U0FER8"/>
<evidence type="ECO:0000256" key="4">
    <source>
        <dbReference type="ARBA" id="ARBA00012030"/>
    </source>
</evidence>
<evidence type="ECO:0000256" key="7">
    <source>
        <dbReference type="ARBA" id="ARBA00022801"/>
    </source>
</evidence>
<keyword evidence="6 9" id="KW-0227">DNA damage</keyword>
<dbReference type="PROSITE" id="PS00130">
    <property type="entry name" value="U_DNA_GLYCOSYLASE"/>
    <property type="match status" value="1"/>
</dbReference>
<keyword evidence="13" id="KW-0326">Glycosidase</keyword>
<dbReference type="EC" id="3.2.2.27" evidence="4 9"/>
<dbReference type="OrthoDB" id="9804372at2"/>
<dbReference type="FunFam" id="3.40.470.10:FF:000001">
    <property type="entry name" value="Uracil-DNA glycosylase"/>
    <property type="match status" value="1"/>
</dbReference>
<evidence type="ECO:0000256" key="5">
    <source>
        <dbReference type="ARBA" id="ARBA00018429"/>
    </source>
</evidence>
<evidence type="ECO:0000256" key="8">
    <source>
        <dbReference type="ARBA" id="ARBA00023204"/>
    </source>
</evidence>
<keyword evidence="7 9" id="KW-0378">Hydrolase</keyword>
<sequence>MIPAVLPNDWQQVMQEEMQQPYYQELMDRLAEEYRTHTVYPDRSHIFQALKWTPFEQVKAVILGQDPYHGAGQAHGLSFSVQPGVRKPPSLQNIFKELHNDLGCKIPNHGCLEHWAKQGVLLLNAVLTVREGKPNSHRKLGWENFTNRIIAALGQRERPTVFLLWGRHAQEKAALIQPDRHLLIESAHPSPLSAHNGFFGSRPFSQANEFLESTGQTGIDWQIPDLP</sequence>
<reference evidence="13 14" key="1">
    <citation type="submission" date="2019-04" db="EMBL/GenBank/DDBJ databases">
        <title>Cohnella sp. nov., isolated from soil.</title>
        <authorList>
            <person name="Kim W."/>
        </authorList>
    </citation>
    <scope>NUCLEOTIDE SEQUENCE [LARGE SCALE GENOMIC DNA]</scope>
    <source>
        <strain evidence="13 14">CAU 1483</strain>
    </source>
</reference>
<dbReference type="SMART" id="SM00986">
    <property type="entry name" value="UDG"/>
    <property type="match status" value="1"/>
</dbReference>
<dbReference type="NCBIfam" id="NF003589">
    <property type="entry name" value="PRK05254.1-2"/>
    <property type="match status" value="1"/>
</dbReference>
<dbReference type="InterPro" id="IPR036895">
    <property type="entry name" value="Uracil-DNA_glycosylase-like_sf"/>
</dbReference>
<evidence type="ECO:0000256" key="11">
    <source>
        <dbReference type="RuleBase" id="RU003780"/>
    </source>
</evidence>
<comment type="caution">
    <text evidence="13">The sequence shown here is derived from an EMBL/GenBank/DDBJ whole genome shotgun (WGS) entry which is preliminary data.</text>
</comment>
<dbReference type="NCBIfam" id="NF003588">
    <property type="entry name" value="PRK05254.1-1"/>
    <property type="match status" value="1"/>
</dbReference>
<dbReference type="NCBIfam" id="NF003592">
    <property type="entry name" value="PRK05254.1-5"/>
    <property type="match status" value="1"/>
</dbReference>
<dbReference type="GO" id="GO:0097510">
    <property type="term" value="P:base-excision repair, AP site formation via deaminated base removal"/>
    <property type="evidence" value="ECO:0007669"/>
    <property type="project" value="TreeGrafter"/>
</dbReference>
<evidence type="ECO:0000256" key="10">
    <source>
        <dbReference type="PROSITE-ProRule" id="PRU10072"/>
    </source>
</evidence>
<dbReference type="NCBIfam" id="TIGR00628">
    <property type="entry name" value="ung"/>
    <property type="match status" value="1"/>
</dbReference>
<organism evidence="13 14">
    <name type="scientific">Cohnella pontilimi</name>
    <dbReference type="NCBI Taxonomy" id="2564100"/>
    <lineage>
        <taxon>Bacteria</taxon>
        <taxon>Bacillati</taxon>
        <taxon>Bacillota</taxon>
        <taxon>Bacilli</taxon>
        <taxon>Bacillales</taxon>
        <taxon>Paenibacillaceae</taxon>
        <taxon>Cohnella</taxon>
    </lineage>
</organism>
<evidence type="ECO:0000256" key="1">
    <source>
        <dbReference type="ARBA" id="ARBA00001400"/>
    </source>
</evidence>
<proteinExistence type="inferred from homology"/>
<keyword evidence="14" id="KW-1185">Reference proteome</keyword>
<evidence type="ECO:0000313" key="13">
    <source>
        <dbReference type="EMBL" id="TJY43321.1"/>
    </source>
</evidence>
<protein>
    <recommendedName>
        <fullName evidence="5 9">Uracil-DNA glycosylase</fullName>
        <shortName evidence="9">UDG</shortName>
        <ecNumber evidence="4 9">3.2.2.27</ecNumber>
    </recommendedName>
</protein>
<evidence type="ECO:0000259" key="12">
    <source>
        <dbReference type="SMART" id="SM00986"/>
    </source>
</evidence>
<dbReference type="Pfam" id="PF03167">
    <property type="entry name" value="UDG"/>
    <property type="match status" value="1"/>
</dbReference>
<dbReference type="PANTHER" id="PTHR11264:SF0">
    <property type="entry name" value="URACIL-DNA GLYCOSYLASE"/>
    <property type="match status" value="1"/>
</dbReference>
<dbReference type="NCBIfam" id="NF003591">
    <property type="entry name" value="PRK05254.1-4"/>
    <property type="match status" value="1"/>
</dbReference>
<dbReference type="InterPro" id="IPR002043">
    <property type="entry name" value="UDG_fam1"/>
</dbReference>
<comment type="subcellular location">
    <subcellularLocation>
        <location evidence="9">Cytoplasm</location>
    </subcellularLocation>
</comment>
<evidence type="ECO:0000256" key="3">
    <source>
        <dbReference type="ARBA" id="ARBA00008184"/>
    </source>
</evidence>
<feature type="domain" description="Uracil-DNA glycosylase-like" evidence="12">
    <location>
        <begin position="51"/>
        <end position="211"/>
    </location>
</feature>
<dbReference type="Gene3D" id="3.40.470.10">
    <property type="entry name" value="Uracil-DNA glycosylase-like domain"/>
    <property type="match status" value="1"/>
</dbReference>
<dbReference type="PANTHER" id="PTHR11264">
    <property type="entry name" value="URACIL-DNA GLYCOSYLASE"/>
    <property type="match status" value="1"/>
</dbReference>
<dbReference type="CDD" id="cd10027">
    <property type="entry name" value="UDG-F1-like"/>
    <property type="match status" value="1"/>
</dbReference>
<feature type="active site" description="Proton acceptor" evidence="9 10">
    <location>
        <position position="66"/>
    </location>
</feature>
<accession>A0A4U0FER8</accession>
<comment type="catalytic activity">
    <reaction evidence="1 9 11">
        <text>Hydrolyzes single-stranded DNA or mismatched double-stranded DNA and polynucleotides, releasing free uracil.</text>
        <dbReference type="EC" id="3.2.2.27"/>
    </reaction>
</comment>
<evidence type="ECO:0000313" key="14">
    <source>
        <dbReference type="Proteomes" id="UP000309673"/>
    </source>
</evidence>
<dbReference type="SMART" id="SM00987">
    <property type="entry name" value="UreE_C"/>
    <property type="match status" value="1"/>
</dbReference>
<dbReference type="HAMAP" id="MF_00148">
    <property type="entry name" value="UDG"/>
    <property type="match status" value="1"/>
</dbReference>
<dbReference type="EMBL" id="SUPK01000002">
    <property type="protein sequence ID" value="TJY43321.1"/>
    <property type="molecule type" value="Genomic_DNA"/>
</dbReference>
<dbReference type="Proteomes" id="UP000309673">
    <property type="component" value="Unassembled WGS sequence"/>
</dbReference>
<comment type="function">
    <text evidence="2 9 11">Excises uracil residues from the DNA which can arise as a result of misincorporation of dUMP residues by DNA polymerase or due to deamination of cytosine.</text>
</comment>
<dbReference type="GO" id="GO:0005737">
    <property type="term" value="C:cytoplasm"/>
    <property type="evidence" value="ECO:0007669"/>
    <property type="project" value="UniProtKB-SubCell"/>
</dbReference>
<evidence type="ECO:0000256" key="6">
    <source>
        <dbReference type="ARBA" id="ARBA00022763"/>
    </source>
</evidence>
<dbReference type="GO" id="GO:0004844">
    <property type="term" value="F:uracil DNA N-glycosylase activity"/>
    <property type="evidence" value="ECO:0007669"/>
    <property type="project" value="UniProtKB-UniRule"/>
</dbReference>
<keyword evidence="8 9" id="KW-0234">DNA repair</keyword>
<dbReference type="InterPro" id="IPR018085">
    <property type="entry name" value="Ura-DNA_Glyclase_AS"/>
</dbReference>
<evidence type="ECO:0000256" key="2">
    <source>
        <dbReference type="ARBA" id="ARBA00002631"/>
    </source>
</evidence>
<comment type="similarity">
    <text evidence="3 9 11">Belongs to the uracil-DNA glycosylase (UDG) superfamily. UNG family.</text>
</comment>
<gene>
    <name evidence="9" type="primary">ung</name>
    <name evidence="13" type="ORF">E5161_05355</name>
</gene>
<keyword evidence="9" id="KW-0963">Cytoplasm</keyword>
<dbReference type="InterPro" id="IPR005122">
    <property type="entry name" value="Uracil-DNA_glycosylase-like"/>
</dbReference>